<proteinExistence type="predicted"/>
<gene>
    <name evidence="2" type="ORF">FIBSPDRAFT_808757</name>
</gene>
<dbReference type="PROSITE" id="PS50181">
    <property type="entry name" value="FBOX"/>
    <property type="match status" value="1"/>
</dbReference>
<dbReference type="Gene3D" id="1.20.1280.50">
    <property type="match status" value="1"/>
</dbReference>
<dbReference type="SMART" id="SM00256">
    <property type="entry name" value="FBOX"/>
    <property type="match status" value="1"/>
</dbReference>
<keyword evidence="3" id="KW-1185">Reference proteome</keyword>
<organism evidence="2 3">
    <name type="scientific">Athelia psychrophila</name>
    <dbReference type="NCBI Taxonomy" id="1759441"/>
    <lineage>
        <taxon>Eukaryota</taxon>
        <taxon>Fungi</taxon>
        <taxon>Dikarya</taxon>
        <taxon>Basidiomycota</taxon>
        <taxon>Agaricomycotina</taxon>
        <taxon>Agaricomycetes</taxon>
        <taxon>Agaricomycetidae</taxon>
        <taxon>Atheliales</taxon>
        <taxon>Atheliaceae</taxon>
        <taxon>Athelia</taxon>
    </lineage>
</organism>
<feature type="domain" description="F-box" evidence="1">
    <location>
        <begin position="1"/>
        <end position="47"/>
    </location>
</feature>
<reference evidence="2 3" key="1">
    <citation type="journal article" date="2016" name="Mol. Biol. Evol.">
        <title>Comparative Genomics of Early-Diverging Mushroom-Forming Fungi Provides Insights into the Origins of Lignocellulose Decay Capabilities.</title>
        <authorList>
            <person name="Nagy L.G."/>
            <person name="Riley R."/>
            <person name="Tritt A."/>
            <person name="Adam C."/>
            <person name="Daum C."/>
            <person name="Floudas D."/>
            <person name="Sun H."/>
            <person name="Yadav J.S."/>
            <person name="Pangilinan J."/>
            <person name="Larsson K.H."/>
            <person name="Matsuura K."/>
            <person name="Barry K."/>
            <person name="Labutti K."/>
            <person name="Kuo R."/>
            <person name="Ohm R.A."/>
            <person name="Bhattacharya S.S."/>
            <person name="Shirouzu T."/>
            <person name="Yoshinaga Y."/>
            <person name="Martin F.M."/>
            <person name="Grigoriev I.V."/>
            <person name="Hibbett D.S."/>
        </authorList>
    </citation>
    <scope>NUCLEOTIDE SEQUENCE [LARGE SCALE GENOMIC DNA]</scope>
    <source>
        <strain evidence="2 3">CBS 109695</strain>
    </source>
</reference>
<dbReference type="SUPFAM" id="SSF81383">
    <property type="entry name" value="F-box domain"/>
    <property type="match status" value="1"/>
</dbReference>
<protein>
    <recommendedName>
        <fullName evidence="1">F-box domain-containing protein</fullName>
    </recommendedName>
</protein>
<dbReference type="Proteomes" id="UP000076532">
    <property type="component" value="Unassembled WGS sequence"/>
</dbReference>
<dbReference type="STRING" id="436010.A0A167T012"/>
<sequence length="385" mass="43963">MLESLPPEIISDILSELDLASLVTISYLSRRLRSIASDSSLNPWRRPILRNLESGAYEPSLKNLCVRTTVPRQNWIEILSLARAEYLLFEVTLPNLKSFEWEECFRRRFLPGWSKRKKVGSQWKAVFLQILHRVWHRSHTPCTSDEAWTKYIVLNRNGSANELEGSSRNFSPWVIFETLKEQSNLSHLETRIRVVAEFADVRILAFGVLNQPKTIFINPNAHALLHPPGIGRSISSEQQCQTDPLMKMRTSKPPVLDFRLLHYSRRNCAEYHSAFPAYSRLTRPLPSPSHINYPFYTPGGKDKRWIGSGELEEDGLRWVGGLMLTAQLIGPLSHESYTDGPPLRDMGLVTGTGRNQYAPLCWEDVRTIAPWLEISKIIYGPGLGT</sequence>
<dbReference type="InterPro" id="IPR001810">
    <property type="entry name" value="F-box_dom"/>
</dbReference>
<evidence type="ECO:0000313" key="3">
    <source>
        <dbReference type="Proteomes" id="UP000076532"/>
    </source>
</evidence>
<accession>A0A167T012</accession>
<name>A0A167T012_9AGAM</name>
<evidence type="ECO:0000313" key="2">
    <source>
        <dbReference type="EMBL" id="KZP02419.1"/>
    </source>
</evidence>
<evidence type="ECO:0000259" key="1">
    <source>
        <dbReference type="PROSITE" id="PS50181"/>
    </source>
</evidence>
<dbReference type="OrthoDB" id="2532648at2759"/>
<dbReference type="AlphaFoldDB" id="A0A167T012"/>
<dbReference type="InterPro" id="IPR036047">
    <property type="entry name" value="F-box-like_dom_sf"/>
</dbReference>
<dbReference type="Pfam" id="PF12937">
    <property type="entry name" value="F-box-like"/>
    <property type="match status" value="1"/>
</dbReference>
<dbReference type="EMBL" id="KV418588">
    <property type="protein sequence ID" value="KZP02419.1"/>
    <property type="molecule type" value="Genomic_DNA"/>
</dbReference>